<evidence type="ECO:0000313" key="5">
    <source>
        <dbReference type="EMBL" id="AFG44441.1"/>
    </source>
</evidence>
<feature type="non-terminal residue" evidence="5">
    <location>
        <position position="1"/>
    </location>
</feature>
<dbReference type="GO" id="GO:0016301">
    <property type="term" value="F:kinase activity"/>
    <property type="evidence" value="ECO:0007669"/>
    <property type="project" value="UniProtKB-KW"/>
</dbReference>
<evidence type="ECO:0000256" key="2">
    <source>
        <dbReference type="ARBA" id="ARBA00022741"/>
    </source>
</evidence>
<keyword evidence="3" id="KW-0418">Kinase</keyword>
<accession>H9V3U8</accession>
<dbReference type="AlphaFoldDB" id="H9V3U8"/>
<dbReference type="EMBL" id="FJ075636">
    <property type="protein sequence ID" value="AFG44441.1"/>
    <property type="molecule type" value="Genomic_DNA"/>
</dbReference>
<keyword evidence="4" id="KW-0067">ATP-binding</keyword>
<evidence type="ECO:0000256" key="4">
    <source>
        <dbReference type="ARBA" id="ARBA00022840"/>
    </source>
</evidence>
<reference evidence="5" key="1">
    <citation type="submission" date="2008-08" db="EMBL/GenBank/DDBJ databases">
        <title>Nucleotide Diversity and Divergence in the Loblolly Pine Gene Space.</title>
        <authorList>
            <person name="Neale D.B."/>
            <person name="Wegrzyn J.L."/>
            <person name="Lee J.M."/>
            <person name="Eckert A.J."/>
            <person name="Liechty J.D."/>
            <person name="Stevens K.A."/>
            <person name="Langley C.H."/>
        </authorList>
    </citation>
    <scope>NUCLEOTIDE SEQUENCE</scope>
    <source>
        <strain evidence="5">6260</strain>
        <tissue evidence="5">Megagametophyte</tissue>
    </source>
</reference>
<keyword evidence="1" id="KW-0808">Transferase</keyword>
<dbReference type="InterPro" id="IPR052059">
    <property type="entry name" value="CR_Ser/Thr_kinase"/>
</dbReference>
<organism evidence="5">
    <name type="scientific">Pinus taeda</name>
    <name type="common">Loblolly pine</name>
    <dbReference type="NCBI Taxonomy" id="3352"/>
    <lineage>
        <taxon>Eukaryota</taxon>
        <taxon>Viridiplantae</taxon>
        <taxon>Streptophyta</taxon>
        <taxon>Embryophyta</taxon>
        <taxon>Tracheophyta</taxon>
        <taxon>Spermatophyta</taxon>
        <taxon>Pinopsida</taxon>
        <taxon>Pinidae</taxon>
        <taxon>Conifers I</taxon>
        <taxon>Pinales</taxon>
        <taxon>Pinaceae</taxon>
        <taxon>Pinus</taxon>
        <taxon>Pinus subgen. Pinus</taxon>
    </lineage>
</organism>
<dbReference type="GO" id="GO:0005524">
    <property type="term" value="F:ATP binding"/>
    <property type="evidence" value="ECO:0007669"/>
    <property type="project" value="UniProtKB-KW"/>
</dbReference>
<protein>
    <recommendedName>
        <fullName evidence="6">S-locus receptor kinase C-terminal domain-containing protein</fullName>
    </recommendedName>
</protein>
<evidence type="ECO:0000256" key="3">
    <source>
        <dbReference type="ARBA" id="ARBA00022777"/>
    </source>
</evidence>
<gene>
    <name evidence="5" type="ORF">0_5562_01</name>
</gene>
<keyword evidence="2" id="KW-0547">Nucleotide-binding</keyword>
<proteinExistence type="predicted"/>
<evidence type="ECO:0008006" key="6">
    <source>
        <dbReference type="Google" id="ProtNLM"/>
    </source>
</evidence>
<sequence>TEILLQWAWRLYKRGNIITMIDPEIIETCNDWEQALRCIHVGFLCTQAEALLRPSMSTINLMVSTKFMKLPDPTTPAFVSSGLTRTTVCDEAMDTEEDIVAGTMPNGNSGYS</sequence>
<name>H9V3U8_PINTA</name>
<evidence type="ECO:0000256" key="1">
    <source>
        <dbReference type="ARBA" id="ARBA00022679"/>
    </source>
</evidence>
<dbReference type="PANTHER" id="PTHR47973">
    <property type="entry name" value="CYSTEINE-RICH RECEPTOR-LIKE PROTEIN KINASE 3"/>
    <property type="match status" value="1"/>
</dbReference>
<feature type="non-terminal residue" evidence="5">
    <location>
        <position position="112"/>
    </location>
</feature>